<dbReference type="InterPro" id="IPR020084">
    <property type="entry name" value="NUDIX_hydrolase_CS"/>
</dbReference>
<comment type="catalytic activity">
    <reaction evidence="11">
        <text>8-oxo-GTP + H2O = 8-oxo-GMP + diphosphate + H(+)</text>
        <dbReference type="Rhea" id="RHEA:67616"/>
        <dbReference type="ChEBI" id="CHEBI:15377"/>
        <dbReference type="ChEBI" id="CHEBI:15378"/>
        <dbReference type="ChEBI" id="CHEBI:33019"/>
        <dbReference type="ChEBI" id="CHEBI:143553"/>
        <dbReference type="ChEBI" id="CHEBI:145694"/>
    </reaction>
</comment>
<dbReference type="InterPro" id="IPR022998">
    <property type="entry name" value="ThiamineP_synth_TenI"/>
</dbReference>
<evidence type="ECO:0000256" key="14">
    <source>
        <dbReference type="ARBA" id="ARBA00041592"/>
    </source>
</evidence>
<sequence length="312" mass="33704">MKKVDVAAAVILRPDGSFLLGQRAPGTFYPGYWEFPGGKVEPDETPREALVRELHEELGIAVETAHPWIVREHVYEHAHVRLHFFRVVAWHGELQDHVHTALSWQRADALDVAPMLPANAPVLKALQLPAVYGISHAHAIGADAQLAALAQALQQGLRLVQLREAAMPELAREGFAAQAVALCHRHGARVLINGDTQLAWALGADGVHLPVEKLMQSRQRPEFPLVGASCHDAPELARAAVLGADFAVLGPVQATASHPQQPALGWEKFARLIEYSPLPVYALGGMRQADLPRALAAGAQGIAAIRGAWTTD</sequence>
<dbReference type="SUPFAM" id="SSF55811">
    <property type="entry name" value="Nudix"/>
    <property type="match status" value="1"/>
</dbReference>
<reference evidence="19 20" key="1">
    <citation type="submission" date="2018-10" db="EMBL/GenBank/DDBJ databases">
        <title>Genomic Encyclopedia of Type Strains, Phase IV (KMG-IV): sequencing the most valuable type-strain genomes for metagenomic binning, comparative biology and taxonomic classification.</title>
        <authorList>
            <person name="Goeker M."/>
        </authorList>
    </citation>
    <scope>NUCLEOTIDE SEQUENCE [LARGE SCALE GENOMIC DNA]</scope>
    <source>
        <strain evidence="19 20">DSM 26916</strain>
    </source>
</reference>
<dbReference type="AlphaFoldDB" id="A0A497XNY6"/>
<dbReference type="CDD" id="cd03425">
    <property type="entry name" value="NUDIX_MutT_NudA_like"/>
    <property type="match status" value="1"/>
</dbReference>
<dbReference type="Gene3D" id="3.20.20.70">
    <property type="entry name" value="Aldolase class I"/>
    <property type="match status" value="1"/>
</dbReference>
<protein>
    <recommendedName>
        <fullName evidence="13">8-oxo-dGTP diphosphatase</fullName>
        <ecNumber evidence="12">3.6.1.55</ecNumber>
    </recommendedName>
    <alternativeName>
        <fullName evidence="16">7,8-dihydro-8-oxoguanine-triphosphatase</fullName>
    </alternativeName>
    <alternativeName>
        <fullName evidence="15">Mutator protein MutT</fullName>
    </alternativeName>
    <alternativeName>
        <fullName evidence="14">dGTP pyrophosphohydrolase</fullName>
    </alternativeName>
</protein>
<dbReference type="PANTHER" id="PTHR47707:SF1">
    <property type="entry name" value="NUDIX HYDROLASE FAMILY PROTEIN"/>
    <property type="match status" value="1"/>
</dbReference>
<keyword evidence="8" id="KW-0460">Magnesium</keyword>
<comment type="caution">
    <text evidence="19">The sequence shown here is derived from an EMBL/GenBank/DDBJ whole genome shotgun (WGS) entry which is preliminary data.</text>
</comment>
<comment type="catalytic activity">
    <reaction evidence="10">
        <text>8-oxo-dGTP + H2O = 8-oxo-dGMP + diphosphate + H(+)</text>
        <dbReference type="Rhea" id="RHEA:31575"/>
        <dbReference type="ChEBI" id="CHEBI:15377"/>
        <dbReference type="ChEBI" id="CHEBI:15378"/>
        <dbReference type="ChEBI" id="CHEBI:33019"/>
        <dbReference type="ChEBI" id="CHEBI:63224"/>
        <dbReference type="ChEBI" id="CHEBI:77896"/>
        <dbReference type="EC" id="3.6.1.55"/>
    </reaction>
</comment>
<dbReference type="Pfam" id="PF02581">
    <property type="entry name" value="TMP-TENI"/>
    <property type="match status" value="1"/>
</dbReference>
<dbReference type="PANTHER" id="PTHR47707">
    <property type="entry name" value="8-OXO-DGTP DIPHOSPHATASE"/>
    <property type="match status" value="1"/>
</dbReference>
<comment type="cofactor">
    <cofactor evidence="1">
        <name>Mg(2+)</name>
        <dbReference type="ChEBI" id="CHEBI:18420"/>
    </cofactor>
</comment>
<evidence type="ECO:0000256" key="8">
    <source>
        <dbReference type="ARBA" id="ARBA00022842"/>
    </source>
</evidence>
<evidence type="ECO:0000256" key="6">
    <source>
        <dbReference type="ARBA" id="ARBA00022763"/>
    </source>
</evidence>
<evidence type="ECO:0000256" key="1">
    <source>
        <dbReference type="ARBA" id="ARBA00001946"/>
    </source>
</evidence>
<evidence type="ECO:0000313" key="20">
    <source>
        <dbReference type="Proteomes" id="UP000268908"/>
    </source>
</evidence>
<proteinExistence type="inferred from homology"/>
<organism evidence="19 20">
    <name type="scientific">Sulfurisoma sediminicola</name>
    <dbReference type="NCBI Taxonomy" id="1381557"/>
    <lineage>
        <taxon>Bacteria</taxon>
        <taxon>Pseudomonadati</taxon>
        <taxon>Pseudomonadota</taxon>
        <taxon>Betaproteobacteria</taxon>
        <taxon>Nitrosomonadales</taxon>
        <taxon>Sterolibacteriaceae</taxon>
        <taxon>Sulfurisoma</taxon>
    </lineage>
</organism>
<dbReference type="EMBL" id="RCCI01000004">
    <property type="protein sequence ID" value="RLJ67899.1"/>
    <property type="molecule type" value="Genomic_DNA"/>
</dbReference>
<dbReference type="Pfam" id="PF00293">
    <property type="entry name" value="NUDIX"/>
    <property type="match status" value="1"/>
</dbReference>
<dbReference type="Gene3D" id="3.90.79.10">
    <property type="entry name" value="Nucleoside Triphosphate Pyrophosphohydrolase"/>
    <property type="match status" value="1"/>
</dbReference>
<dbReference type="InterPro" id="IPR036206">
    <property type="entry name" value="ThiamineP_synth_sf"/>
</dbReference>
<dbReference type="Proteomes" id="UP000268908">
    <property type="component" value="Unassembled WGS sequence"/>
</dbReference>
<dbReference type="InterPro" id="IPR020476">
    <property type="entry name" value="Nudix_hydrolase"/>
</dbReference>
<keyword evidence="6" id="KW-0227">DNA damage</keyword>
<evidence type="ECO:0000259" key="18">
    <source>
        <dbReference type="PROSITE" id="PS51462"/>
    </source>
</evidence>
<keyword evidence="20" id="KW-1185">Reference proteome</keyword>
<evidence type="ECO:0000256" key="3">
    <source>
        <dbReference type="ARBA" id="ARBA00022457"/>
    </source>
</evidence>
<evidence type="ECO:0000256" key="9">
    <source>
        <dbReference type="ARBA" id="ARBA00023204"/>
    </source>
</evidence>
<feature type="domain" description="Nudix hydrolase" evidence="18">
    <location>
        <begin position="2"/>
        <end position="130"/>
    </location>
</feature>
<evidence type="ECO:0000256" key="5">
    <source>
        <dbReference type="ARBA" id="ARBA00022723"/>
    </source>
</evidence>
<dbReference type="InterPro" id="IPR047127">
    <property type="entry name" value="MutT-like"/>
</dbReference>
<comment type="similarity">
    <text evidence="2 17">Belongs to the Nudix hydrolase family.</text>
</comment>
<dbReference type="InterPro" id="IPR000086">
    <property type="entry name" value="NUDIX_hydrolase_dom"/>
</dbReference>
<dbReference type="PRINTS" id="PR00502">
    <property type="entry name" value="NUDIXFAMILY"/>
</dbReference>
<dbReference type="NCBIfam" id="NF006530">
    <property type="entry name" value="PRK08999.1"/>
    <property type="match status" value="1"/>
</dbReference>
<gene>
    <name evidence="19" type="ORF">DFR35_0452</name>
</gene>
<dbReference type="GO" id="GO:0006260">
    <property type="term" value="P:DNA replication"/>
    <property type="evidence" value="ECO:0007669"/>
    <property type="project" value="UniProtKB-KW"/>
</dbReference>
<dbReference type="InterPro" id="IPR013785">
    <property type="entry name" value="Aldolase_TIM"/>
</dbReference>
<evidence type="ECO:0000256" key="15">
    <source>
        <dbReference type="ARBA" id="ARBA00041979"/>
    </source>
</evidence>
<evidence type="ECO:0000256" key="2">
    <source>
        <dbReference type="ARBA" id="ARBA00005582"/>
    </source>
</evidence>
<evidence type="ECO:0000256" key="13">
    <source>
        <dbReference type="ARBA" id="ARBA00040794"/>
    </source>
</evidence>
<dbReference type="PROSITE" id="PS00893">
    <property type="entry name" value="NUDIX_BOX"/>
    <property type="match status" value="1"/>
</dbReference>
<evidence type="ECO:0000256" key="10">
    <source>
        <dbReference type="ARBA" id="ARBA00035861"/>
    </source>
</evidence>
<dbReference type="GO" id="GO:0006281">
    <property type="term" value="P:DNA repair"/>
    <property type="evidence" value="ECO:0007669"/>
    <property type="project" value="UniProtKB-KW"/>
</dbReference>
<evidence type="ECO:0000256" key="17">
    <source>
        <dbReference type="RuleBase" id="RU003476"/>
    </source>
</evidence>
<dbReference type="GO" id="GO:0044715">
    <property type="term" value="F:8-oxo-dGDP phosphatase activity"/>
    <property type="evidence" value="ECO:0007669"/>
    <property type="project" value="TreeGrafter"/>
</dbReference>
<keyword evidence="7 17" id="KW-0378">Hydrolase</keyword>
<dbReference type="EC" id="3.6.1.55" evidence="12"/>
<keyword evidence="4" id="KW-0235">DNA replication</keyword>
<dbReference type="GO" id="GO:0009228">
    <property type="term" value="P:thiamine biosynthetic process"/>
    <property type="evidence" value="ECO:0007669"/>
    <property type="project" value="UniProtKB-KW"/>
</dbReference>
<dbReference type="GO" id="GO:0008413">
    <property type="term" value="F:8-oxo-7,8-dihydroguanosine triphosphate pyrophosphatase activity"/>
    <property type="evidence" value="ECO:0007669"/>
    <property type="project" value="TreeGrafter"/>
</dbReference>
<evidence type="ECO:0000256" key="16">
    <source>
        <dbReference type="ARBA" id="ARBA00042798"/>
    </source>
</evidence>
<keyword evidence="5" id="KW-0479">Metal-binding</keyword>
<dbReference type="PROSITE" id="PS51462">
    <property type="entry name" value="NUDIX"/>
    <property type="match status" value="1"/>
</dbReference>
<keyword evidence="3" id="KW-0515">Mutator protein</keyword>
<evidence type="ECO:0000256" key="4">
    <source>
        <dbReference type="ARBA" id="ARBA00022705"/>
    </source>
</evidence>
<dbReference type="RefSeq" id="WP_243642498.1">
    <property type="nucleotide sequence ID" value="NZ_BHVV01000001.1"/>
</dbReference>
<dbReference type="GO" id="GO:0044716">
    <property type="term" value="F:8-oxo-GDP phosphatase activity"/>
    <property type="evidence" value="ECO:0007669"/>
    <property type="project" value="TreeGrafter"/>
</dbReference>
<accession>A0A497XNY6</accession>
<evidence type="ECO:0000256" key="12">
    <source>
        <dbReference type="ARBA" id="ARBA00038905"/>
    </source>
</evidence>
<dbReference type="GO" id="GO:0035539">
    <property type="term" value="F:8-oxo-7,8-dihydrodeoxyguanosine triphosphate pyrophosphatase activity"/>
    <property type="evidence" value="ECO:0007669"/>
    <property type="project" value="UniProtKB-EC"/>
</dbReference>
<dbReference type="GO" id="GO:0046872">
    <property type="term" value="F:metal ion binding"/>
    <property type="evidence" value="ECO:0007669"/>
    <property type="project" value="UniProtKB-KW"/>
</dbReference>
<evidence type="ECO:0000256" key="11">
    <source>
        <dbReference type="ARBA" id="ARBA00036904"/>
    </source>
</evidence>
<name>A0A497XNY6_9PROT</name>
<evidence type="ECO:0000313" key="19">
    <source>
        <dbReference type="EMBL" id="RLJ67899.1"/>
    </source>
</evidence>
<dbReference type="CDD" id="cd00564">
    <property type="entry name" value="TMP_TenI"/>
    <property type="match status" value="1"/>
</dbReference>
<dbReference type="InterPro" id="IPR015797">
    <property type="entry name" value="NUDIX_hydrolase-like_dom_sf"/>
</dbReference>
<dbReference type="SUPFAM" id="SSF51391">
    <property type="entry name" value="Thiamin phosphate synthase"/>
    <property type="match status" value="1"/>
</dbReference>
<evidence type="ECO:0000256" key="7">
    <source>
        <dbReference type="ARBA" id="ARBA00022801"/>
    </source>
</evidence>
<keyword evidence="9" id="KW-0234">DNA repair</keyword>